<organism evidence="1">
    <name type="scientific">viral metagenome</name>
    <dbReference type="NCBI Taxonomy" id="1070528"/>
    <lineage>
        <taxon>unclassified sequences</taxon>
        <taxon>metagenomes</taxon>
        <taxon>organismal metagenomes</taxon>
    </lineage>
</organism>
<dbReference type="EMBL" id="MT143866">
    <property type="protein sequence ID" value="QJB03953.1"/>
    <property type="molecule type" value="Genomic_DNA"/>
</dbReference>
<reference evidence="1" key="1">
    <citation type="submission" date="2020-03" db="EMBL/GenBank/DDBJ databases">
        <title>The deep terrestrial virosphere.</title>
        <authorList>
            <person name="Holmfeldt K."/>
            <person name="Nilsson E."/>
            <person name="Simone D."/>
            <person name="Lopez-Fernandez M."/>
            <person name="Wu X."/>
            <person name="de Brujin I."/>
            <person name="Lundin D."/>
            <person name="Andersson A."/>
            <person name="Bertilsson S."/>
            <person name="Dopson M."/>
        </authorList>
    </citation>
    <scope>NUCLEOTIDE SEQUENCE</scope>
    <source>
        <strain evidence="1">MM171B00522</strain>
    </source>
</reference>
<sequence length="85" mass="9486">MGSKLLPSQREKLPKSDFACPARAPGAGSYPINDPARVASAKAYYKRKYTAKCKGGKTRICRRAKKFGMLAKDYPGSASWRKWCR</sequence>
<proteinExistence type="predicted"/>
<name>A0A6M3ME97_9ZZZZ</name>
<dbReference type="AlphaFoldDB" id="A0A6M3ME97"/>
<gene>
    <name evidence="1" type="ORF">MM171B00522_0033</name>
</gene>
<protein>
    <submittedName>
        <fullName evidence="1">Uncharacterized protein</fullName>
    </submittedName>
</protein>
<evidence type="ECO:0000313" key="1">
    <source>
        <dbReference type="EMBL" id="QJB03953.1"/>
    </source>
</evidence>
<accession>A0A6M3ME97</accession>